<dbReference type="AlphaFoldDB" id="K4KNJ8"/>
<name>K4KNJ8_SIMAS</name>
<feature type="signal peptide" evidence="1">
    <location>
        <begin position="1"/>
        <end position="21"/>
    </location>
</feature>
<feature type="chain" id="PRO_5003878528" evidence="1">
    <location>
        <begin position="22"/>
        <end position="193"/>
    </location>
</feature>
<gene>
    <name evidence="2" type="ordered locus">M5M_18030</name>
</gene>
<evidence type="ECO:0000313" key="2">
    <source>
        <dbReference type="EMBL" id="AFV00735.1"/>
    </source>
</evidence>
<keyword evidence="3" id="KW-1185">Reference proteome</keyword>
<dbReference type="KEGG" id="saga:M5M_18030"/>
<accession>K4KNJ8</accession>
<dbReference type="EMBL" id="CP003746">
    <property type="protein sequence ID" value="AFV00735.1"/>
    <property type="molecule type" value="Genomic_DNA"/>
</dbReference>
<protein>
    <submittedName>
        <fullName evidence="2">Uncharacterized protein</fullName>
    </submittedName>
</protein>
<sequence length="193" mass="21369">MRVIKIGFLLMVALLSTLSHADPVLSRSNMESYFAAMQAIKPLETRYADAFAEMEAQTESMSLADGGKQLADILRSQSFAGEVEQVLKANGFNSIEAFSAYSVKLLSGLMVQSFAESKPEMEQAMAQFDAQVQQMKQAGASPDMIRQMESGMAEAKRMLKEYQYAEHNLSAADKAAVAQNFEWLQAEFMKLNP</sequence>
<proteinExistence type="predicted"/>
<evidence type="ECO:0000256" key="1">
    <source>
        <dbReference type="SAM" id="SignalP"/>
    </source>
</evidence>
<dbReference type="Proteomes" id="UP000000466">
    <property type="component" value="Chromosome"/>
</dbReference>
<evidence type="ECO:0000313" key="3">
    <source>
        <dbReference type="Proteomes" id="UP000000466"/>
    </source>
</evidence>
<reference evidence="2 3" key="1">
    <citation type="journal article" date="2013" name="Genome Announc.">
        <title>Complete genome sequence of Simiduia agarivorans SA1(T), a marine bacterium able to degrade a variety of polysaccharides.</title>
        <authorList>
            <person name="Lin S.Y."/>
            <person name="Shieh W.Y."/>
            <person name="Chen J.S."/>
            <person name="Tang S.L."/>
        </authorList>
    </citation>
    <scope>NUCLEOTIDE SEQUENCE [LARGE SCALE GENOMIC DNA]</scope>
    <source>
        <strain evidence="3">DSM 21679 / JCM 13881 / BCRC 17597 / SA1</strain>
    </source>
</reference>
<organism evidence="2 3">
    <name type="scientific">Simiduia agarivorans (strain DSM 21679 / JCM 13881 / BCRC 17597 / SA1)</name>
    <dbReference type="NCBI Taxonomy" id="1117647"/>
    <lineage>
        <taxon>Bacteria</taxon>
        <taxon>Pseudomonadati</taxon>
        <taxon>Pseudomonadota</taxon>
        <taxon>Gammaproteobacteria</taxon>
        <taxon>Cellvibrionales</taxon>
        <taxon>Cellvibrionaceae</taxon>
        <taxon>Simiduia</taxon>
    </lineage>
</organism>
<dbReference type="RefSeq" id="WP_015048887.1">
    <property type="nucleotide sequence ID" value="NC_018868.3"/>
</dbReference>
<keyword evidence="1" id="KW-0732">Signal</keyword>
<dbReference type="HOGENOM" id="CLU_1407907_0_0_6"/>